<dbReference type="KEGG" id="erz:ER308_13610"/>
<dbReference type="EMBL" id="CP036402">
    <property type="protein sequence ID" value="QBI20497.1"/>
    <property type="molecule type" value="Genomic_DNA"/>
</dbReference>
<feature type="domain" description="D-isomer specific 2-hydroxyacid dehydrogenase catalytic" evidence="5">
    <location>
        <begin position="20"/>
        <end position="323"/>
    </location>
</feature>
<dbReference type="Gene3D" id="3.40.50.720">
    <property type="entry name" value="NAD(P)-binding Rossmann-like Domain"/>
    <property type="match status" value="2"/>
</dbReference>
<dbReference type="GO" id="GO:0016618">
    <property type="term" value="F:hydroxypyruvate reductase [NAD(P)H] activity"/>
    <property type="evidence" value="ECO:0007669"/>
    <property type="project" value="TreeGrafter"/>
</dbReference>
<organism evidence="7 8">
    <name type="scientific">Egibacter rhizosphaerae</name>
    <dbReference type="NCBI Taxonomy" id="1670831"/>
    <lineage>
        <taxon>Bacteria</taxon>
        <taxon>Bacillati</taxon>
        <taxon>Actinomycetota</taxon>
        <taxon>Nitriliruptoria</taxon>
        <taxon>Egibacterales</taxon>
        <taxon>Egibacteraceae</taxon>
        <taxon>Egibacter</taxon>
    </lineage>
</organism>
<sequence>MSTQPPSVGPVTVLLFSDGSDAAEIYRQHLPAGWRLEYLTDRHDEGEQRARLANADILLHVDVPLTSAHLDAAPALRLIHRQGVGLDGLELEAVRSRGIPVCICPVGTPEAVAEHTIMLALACGRHLTALSEGVRANGWPKWTYRQRSLGLMGATVGLVGFGRIAQAVARRLLPFEAQILVHRSRPQPLDPEWPDGRVRRCDDLDELFAASDVVSLHCPLTPETTGLVHADRLARMRDGSVLVNTARGGLVVEEDLARALAAGRPAAAGLDVLSAEPPGEGHPLVGLPNALITPHCAAGVATVVHRKAEAVFENAQRALAGEELWYRAA</sequence>
<dbReference type="Pfam" id="PF02826">
    <property type="entry name" value="2-Hacid_dh_C"/>
    <property type="match status" value="1"/>
</dbReference>
<name>A0A411YH12_9ACTN</name>
<dbReference type="PROSITE" id="PS00671">
    <property type="entry name" value="D_2_HYDROXYACID_DH_3"/>
    <property type="match status" value="1"/>
</dbReference>
<dbReference type="Pfam" id="PF00389">
    <property type="entry name" value="2-Hacid_dh"/>
    <property type="match status" value="1"/>
</dbReference>
<dbReference type="InterPro" id="IPR029753">
    <property type="entry name" value="D-isomer_DH_CS"/>
</dbReference>
<evidence type="ECO:0000313" key="8">
    <source>
        <dbReference type="Proteomes" id="UP000291469"/>
    </source>
</evidence>
<dbReference type="InterPro" id="IPR050223">
    <property type="entry name" value="D-isomer_2-hydroxyacid_DH"/>
</dbReference>
<dbReference type="AlphaFoldDB" id="A0A411YH12"/>
<evidence type="ECO:0000259" key="5">
    <source>
        <dbReference type="Pfam" id="PF00389"/>
    </source>
</evidence>
<dbReference type="InterPro" id="IPR006140">
    <property type="entry name" value="D-isomer_DH_NAD-bd"/>
</dbReference>
<reference evidence="7 8" key="1">
    <citation type="submission" date="2019-01" db="EMBL/GenBank/DDBJ databases">
        <title>Egibacter rhizosphaerae EGI 80759T.</title>
        <authorList>
            <person name="Chen D.-D."/>
            <person name="Tian Y."/>
            <person name="Jiao J.-Y."/>
            <person name="Zhang X.-T."/>
            <person name="Zhang Y.-G."/>
            <person name="Zhang Y."/>
            <person name="Xiao M."/>
            <person name="Shu W.-S."/>
            <person name="Li W.-J."/>
        </authorList>
    </citation>
    <scope>NUCLEOTIDE SEQUENCE [LARGE SCALE GENOMIC DNA]</scope>
    <source>
        <strain evidence="7 8">EGI 80759</strain>
    </source>
</reference>
<dbReference type="SUPFAM" id="SSF52283">
    <property type="entry name" value="Formate/glycerate dehydrogenase catalytic domain-like"/>
    <property type="match status" value="1"/>
</dbReference>
<evidence type="ECO:0000256" key="2">
    <source>
        <dbReference type="ARBA" id="ARBA00023002"/>
    </source>
</evidence>
<keyword evidence="2 4" id="KW-0560">Oxidoreductase</keyword>
<dbReference type="GO" id="GO:0051287">
    <property type="term" value="F:NAD binding"/>
    <property type="evidence" value="ECO:0007669"/>
    <property type="project" value="InterPro"/>
</dbReference>
<dbReference type="OrthoDB" id="117809at2"/>
<dbReference type="RefSeq" id="WP_131155493.1">
    <property type="nucleotide sequence ID" value="NZ_CP036402.1"/>
</dbReference>
<keyword evidence="8" id="KW-1185">Reference proteome</keyword>
<feature type="domain" description="D-isomer specific 2-hydroxyacid dehydrogenase NAD-binding" evidence="6">
    <location>
        <begin position="117"/>
        <end position="297"/>
    </location>
</feature>
<evidence type="ECO:0000256" key="1">
    <source>
        <dbReference type="ARBA" id="ARBA00005854"/>
    </source>
</evidence>
<dbReference type="InterPro" id="IPR006139">
    <property type="entry name" value="D-isomer_2_OHA_DH_cat_dom"/>
</dbReference>
<gene>
    <name evidence="7" type="ORF">ER308_13610</name>
</gene>
<evidence type="ECO:0000259" key="6">
    <source>
        <dbReference type="Pfam" id="PF02826"/>
    </source>
</evidence>
<evidence type="ECO:0000256" key="3">
    <source>
        <dbReference type="ARBA" id="ARBA00023027"/>
    </source>
</evidence>
<protein>
    <recommendedName>
        <fullName evidence="9">Hydroxyacid dehydrogenase</fullName>
    </recommendedName>
</protein>
<accession>A0A411YH12</accession>
<evidence type="ECO:0008006" key="9">
    <source>
        <dbReference type="Google" id="ProtNLM"/>
    </source>
</evidence>
<dbReference type="GO" id="GO:0030267">
    <property type="term" value="F:glyoxylate reductase (NADPH) activity"/>
    <property type="evidence" value="ECO:0007669"/>
    <property type="project" value="TreeGrafter"/>
</dbReference>
<evidence type="ECO:0000313" key="7">
    <source>
        <dbReference type="EMBL" id="QBI20497.1"/>
    </source>
</evidence>
<dbReference type="PANTHER" id="PTHR10996:SF178">
    <property type="entry name" value="2-HYDROXYACID DEHYDROGENASE YGL185C-RELATED"/>
    <property type="match status" value="1"/>
</dbReference>
<evidence type="ECO:0000256" key="4">
    <source>
        <dbReference type="RuleBase" id="RU003719"/>
    </source>
</evidence>
<dbReference type="PANTHER" id="PTHR10996">
    <property type="entry name" value="2-HYDROXYACID DEHYDROGENASE-RELATED"/>
    <property type="match status" value="1"/>
</dbReference>
<dbReference type="InterPro" id="IPR036291">
    <property type="entry name" value="NAD(P)-bd_dom_sf"/>
</dbReference>
<comment type="similarity">
    <text evidence="1 4">Belongs to the D-isomer specific 2-hydroxyacid dehydrogenase family.</text>
</comment>
<dbReference type="Proteomes" id="UP000291469">
    <property type="component" value="Chromosome"/>
</dbReference>
<dbReference type="SUPFAM" id="SSF51735">
    <property type="entry name" value="NAD(P)-binding Rossmann-fold domains"/>
    <property type="match status" value="1"/>
</dbReference>
<keyword evidence="3" id="KW-0520">NAD</keyword>
<proteinExistence type="inferred from homology"/>
<dbReference type="GO" id="GO:0005829">
    <property type="term" value="C:cytosol"/>
    <property type="evidence" value="ECO:0007669"/>
    <property type="project" value="TreeGrafter"/>
</dbReference>